<dbReference type="SUPFAM" id="SSF81698">
    <property type="entry name" value="FF domain"/>
    <property type="match status" value="4"/>
</dbReference>
<dbReference type="GO" id="GO:0003723">
    <property type="term" value="F:RNA binding"/>
    <property type="evidence" value="ECO:0007669"/>
    <property type="project" value="TreeGrafter"/>
</dbReference>
<dbReference type="SMART" id="SM00456">
    <property type="entry name" value="WW"/>
    <property type="match status" value="2"/>
</dbReference>
<dbReference type="InterPro" id="IPR001202">
    <property type="entry name" value="WW_dom"/>
</dbReference>
<evidence type="ECO:0000313" key="5">
    <source>
        <dbReference type="Proteomes" id="UP000644660"/>
    </source>
</evidence>
<dbReference type="InterPro" id="IPR039726">
    <property type="entry name" value="Prp40-like"/>
</dbReference>
<feature type="region of interest" description="Disordered" evidence="1">
    <location>
        <begin position="25"/>
        <end position="45"/>
    </location>
</feature>
<dbReference type="GO" id="GO:0071004">
    <property type="term" value="C:U2-type prespliceosome"/>
    <property type="evidence" value="ECO:0007669"/>
    <property type="project" value="TreeGrafter"/>
</dbReference>
<proteinExistence type="predicted"/>
<dbReference type="Gene3D" id="1.10.10.440">
    <property type="entry name" value="FF domain"/>
    <property type="match status" value="4"/>
</dbReference>
<feature type="region of interest" description="Disordered" evidence="1">
    <location>
        <begin position="547"/>
        <end position="572"/>
    </location>
</feature>
<dbReference type="PROSITE" id="PS50020">
    <property type="entry name" value="WW_DOMAIN_2"/>
    <property type="match status" value="2"/>
</dbReference>
<dbReference type="GeneID" id="64859748"/>
<accession>A0A8H2ZI99</accession>
<dbReference type="GO" id="GO:0005685">
    <property type="term" value="C:U1 snRNP"/>
    <property type="evidence" value="ECO:0007669"/>
    <property type="project" value="TreeGrafter"/>
</dbReference>
<dbReference type="PROSITE" id="PS51676">
    <property type="entry name" value="FF"/>
    <property type="match status" value="3"/>
</dbReference>
<dbReference type="SUPFAM" id="SSF51045">
    <property type="entry name" value="WW domain"/>
    <property type="match status" value="2"/>
</dbReference>
<dbReference type="InterPro" id="IPR036517">
    <property type="entry name" value="FF_domain_sf"/>
</dbReference>
<dbReference type="EMBL" id="CAEFZW010000011">
    <property type="protein sequence ID" value="CAB4256659.1"/>
    <property type="molecule type" value="Genomic_DNA"/>
</dbReference>
<gene>
    <name evidence="4" type="ORF">KABA2_11S00374</name>
</gene>
<feature type="domain" description="WW" evidence="2">
    <location>
        <begin position="1"/>
        <end position="29"/>
    </location>
</feature>
<dbReference type="RefSeq" id="XP_041408503.1">
    <property type="nucleotide sequence ID" value="XM_041552569.1"/>
</dbReference>
<dbReference type="InterPro" id="IPR036020">
    <property type="entry name" value="WW_dom_sf"/>
</dbReference>
<dbReference type="PANTHER" id="PTHR11864:SF0">
    <property type="entry name" value="PRP40 PRE-MRNA PROCESSING FACTOR 40 HOMOLOG A (YEAST)"/>
    <property type="match status" value="1"/>
</dbReference>
<dbReference type="CDD" id="cd00201">
    <property type="entry name" value="WW"/>
    <property type="match status" value="2"/>
</dbReference>
<feature type="domain" description="FF" evidence="3">
    <location>
        <begin position="191"/>
        <end position="248"/>
    </location>
</feature>
<dbReference type="PANTHER" id="PTHR11864">
    <property type="entry name" value="PRE-MRNA-PROCESSING PROTEIN PRP40"/>
    <property type="match status" value="1"/>
</dbReference>
<feature type="domain" description="FF" evidence="3">
    <location>
        <begin position="345"/>
        <end position="406"/>
    </location>
</feature>
<name>A0A8H2ZI99_9SACH</name>
<feature type="compositionally biased region" description="Basic and acidic residues" evidence="1">
    <location>
        <begin position="547"/>
        <end position="557"/>
    </location>
</feature>
<keyword evidence="5" id="KW-1185">Reference proteome</keyword>
<protein>
    <submittedName>
        <fullName evidence="4">Similar to Saccharomyces cerevisiae YKL012W PRP40 U1 snRNP protein involved in splicing, interacts with the branchpoint-binding protein during the formation of the second commitment complex</fullName>
    </submittedName>
</protein>
<organism evidence="4 5">
    <name type="scientific">Maudiozyma barnettii</name>
    <dbReference type="NCBI Taxonomy" id="61262"/>
    <lineage>
        <taxon>Eukaryota</taxon>
        <taxon>Fungi</taxon>
        <taxon>Dikarya</taxon>
        <taxon>Ascomycota</taxon>
        <taxon>Saccharomycotina</taxon>
        <taxon>Saccharomycetes</taxon>
        <taxon>Saccharomycetales</taxon>
        <taxon>Saccharomycetaceae</taxon>
        <taxon>Maudiozyma</taxon>
    </lineage>
</organism>
<evidence type="ECO:0000259" key="3">
    <source>
        <dbReference type="PROSITE" id="PS51676"/>
    </source>
</evidence>
<feature type="domain" description="WW" evidence="2">
    <location>
        <begin position="43"/>
        <end position="76"/>
    </location>
</feature>
<dbReference type="GO" id="GO:0045292">
    <property type="term" value="P:mRNA cis splicing, via spliceosome"/>
    <property type="evidence" value="ECO:0007669"/>
    <property type="project" value="InterPro"/>
</dbReference>
<dbReference type="InterPro" id="IPR002713">
    <property type="entry name" value="FF_domain"/>
</dbReference>
<feature type="domain" description="FF" evidence="3">
    <location>
        <begin position="122"/>
        <end position="178"/>
    </location>
</feature>
<dbReference type="PROSITE" id="PS01159">
    <property type="entry name" value="WW_DOMAIN_1"/>
    <property type="match status" value="2"/>
</dbReference>
<dbReference type="Pfam" id="PF00397">
    <property type="entry name" value="WW"/>
    <property type="match status" value="2"/>
</dbReference>
<reference evidence="4 5" key="1">
    <citation type="submission" date="2020-05" db="EMBL/GenBank/DDBJ databases">
        <authorList>
            <person name="Casaregola S."/>
            <person name="Devillers H."/>
            <person name="Grondin C."/>
        </authorList>
    </citation>
    <scope>NUCLEOTIDE SEQUENCE [LARGE SCALE GENOMIC DNA]</scope>
    <source>
        <strain evidence="4 5">CLIB 1767</strain>
    </source>
</reference>
<sequence>MWKAIKDDKGRTYYYDTVNKKSQWEKPAELAKPVTTSPTDQEPVLPKDWRSAKTKEGKVYYYNVQTKKSQWDIPKETEPKVQPTVTPKQHAATTGVKKEVFIEGDSQFGNKSALLTVRTASKEDAEPQFIAMLQQNNVDATWSFSRIMNELGTKDPRYWLVDNDPLWKQQMFNKYLDNRTEEQLLKEHSEINKFQEAFKEMLKGKSLEVNYSTSWNDAKRLISDEPIYSHSVVSELEKKRCYDEYILELRKENEQEHHKLKEQALIELRDYLKSVIHVEQDDMPMSWQNLCNQYLFDKNKRYMANQHFSILTHEDVLKEYINLVQQIDARIIQDLQQGEKENYSRDRYARDNFKKLLKEGIPNLVVRATTKWSDIYPLIKGESAFLNIVGRRGSNPIDLFLDLVEEKYVIVCGLRSIGQQVLIDASFEWLAQNDKNTSAITNILRQNVQFDSVDDTDLEIVVKEIIKAREDMLEEQRAEELYLERQVKHRFKEMLTKHYTRAHTTPATKWEESQHLFKDTPEYLQLKDDQVGEAIYNEVCQTLRDQKENPHTADPHTRGTKRPLQPTIALDY</sequence>
<dbReference type="Proteomes" id="UP000644660">
    <property type="component" value="Unassembled WGS sequence"/>
</dbReference>
<evidence type="ECO:0000313" key="4">
    <source>
        <dbReference type="EMBL" id="CAB4256659.1"/>
    </source>
</evidence>
<dbReference type="Gene3D" id="2.20.70.10">
    <property type="match status" value="2"/>
</dbReference>
<comment type="caution">
    <text evidence="4">The sequence shown here is derived from an EMBL/GenBank/DDBJ whole genome shotgun (WGS) entry which is preliminary data.</text>
</comment>
<evidence type="ECO:0000259" key="2">
    <source>
        <dbReference type="PROSITE" id="PS50020"/>
    </source>
</evidence>
<dbReference type="AlphaFoldDB" id="A0A8H2ZI99"/>
<evidence type="ECO:0000256" key="1">
    <source>
        <dbReference type="SAM" id="MobiDB-lite"/>
    </source>
</evidence>
<dbReference type="Pfam" id="PF01846">
    <property type="entry name" value="FF"/>
    <property type="match status" value="3"/>
</dbReference>
<dbReference type="SMART" id="SM00441">
    <property type="entry name" value="FF"/>
    <property type="match status" value="4"/>
</dbReference>